<dbReference type="PRINTS" id="PR01950">
    <property type="entry name" value="LANCSUPER"/>
</dbReference>
<keyword evidence="1" id="KW-0862">Zinc</keyword>
<accession>A0A919YDV9</accession>
<dbReference type="InterPro" id="IPR007822">
    <property type="entry name" value="LANC-like"/>
</dbReference>
<dbReference type="Proteomes" id="UP000682811">
    <property type="component" value="Unassembled WGS sequence"/>
</dbReference>
<name>A0A919YDV9_9BACL</name>
<dbReference type="EMBL" id="BORT01000004">
    <property type="protein sequence ID" value="GIO46657.1"/>
    <property type="molecule type" value="Genomic_DNA"/>
</dbReference>
<proteinExistence type="predicted"/>
<gene>
    <name evidence="2" type="ORF">J34TS1_14220</name>
</gene>
<feature type="binding site" evidence="1">
    <location>
        <position position="312"/>
    </location>
    <ligand>
        <name>Zn(2+)</name>
        <dbReference type="ChEBI" id="CHEBI:29105"/>
    </ligand>
</feature>
<evidence type="ECO:0000313" key="3">
    <source>
        <dbReference type="Proteomes" id="UP000682811"/>
    </source>
</evidence>
<dbReference type="CDD" id="cd04793">
    <property type="entry name" value="LanC"/>
    <property type="match status" value="1"/>
</dbReference>
<dbReference type="Gene3D" id="1.50.10.20">
    <property type="match status" value="1"/>
</dbReference>
<dbReference type="RefSeq" id="WP_212977632.1">
    <property type="nucleotide sequence ID" value="NZ_AP025343.1"/>
</dbReference>
<evidence type="ECO:0000313" key="2">
    <source>
        <dbReference type="EMBL" id="GIO46657.1"/>
    </source>
</evidence>
<keyword evidence="1" id="KW-0479">Metal-binding</keyword>
<dbReference type="AlphaFoldDB" id="A0A919YDV9"/>
<keyword evidence="3" id="KW-1185">Reference proteome</keyword>
<evidence type="ECO:0000256" key="1">
    <source>
        <dbReference type="PIRSR" id="PIRSR607822-1"/>
    </source>
</evidence>
<dbReference type="Pfam" id="PF05147">
    <property type="entry name" value="LANC_like"/>
    <property type="match status" value="1"/>
</dbReference>
<comment type="caution">
    <text evidence="2">The sequence shown here is derived from an EMBL/GenBank/DDBJ whole genome shotgun (WGS) entry which is preliminary data.</text>
</comment>
<reference evidence="2 3" key="1">
    <citation type="submission" date="2021-03" db="EMBL/GenBank/DDBJ databases">
        <title>Antimicrobial resistance genes in bacteria isolated from Japanese honey, and their potential for conferring macrolide and lincosamide resistance in the American foulbrood pathogen Paenibacillus larvae.</title>
        <authorList>
            <person name="Okamoto M."/>
            <person name="Kumagai M."/>
            <person name="Kanamori H."/>
            <person name="Takamatsu D."/>
        </authorList>
    </citation>
    <scope>NUCLEOTIDE SEQUENCE [LARGE SCALE GENOMIC DNA]</scope>
    <source>
        <strain evidence="2 3">J34TS1</strain>
    </source>
</reference>
<feature type="binding site" evidence="1">
    <location>
        <position position="362"/>
    </location>
    <ligand>
        <name>Zn(2+)</name>
        <dbReference type="ChEBI" id="CHEBI:29105"/>
    </ligand>
</feature>
<dbReference type="PRINTS" id="PR01955">
    <property type="entry name" value="LANCFRANKIA"/>
</dbReference>
<dbReference type="InterPro" id="IPR033889">
    <property type="entry name" value="LanC"/>
</dbReference>
<feature type="binding site" evidence="1">
    <location>
        <position position="361"/>
    </location>
    <ligand>
        <name>Zn(2+)</name>
        <dbReference type="ChEBI" id="CHEBI:29105"/>
    </ligand>
</feature>
<sequence>MTAHTFQNDLAEKFSTARAIGVEIANRMKDPKEVRQIITAHGNISIFGEHPWRDTAFSAGYPGIILLFAELDRQSPEEGWDLIAHQYLLALQEGLQEEGYPNSSMFGGLAGIAFAAYTVSRNGTRYTRFIRNITDLIIEEVSASLKAFVSGELWPGPGISPAFYDVIMGLSGSGRYLLEIANDDDRAYKLVIDILKFMVKLTDPITVDGYCVPGWYVPQRYQFTEEDKEHFPKGNFNCGLAHGIPGPLVLMSKALQKGIKIDGQVEAIQRICEWLINHAKEDESGLYWPSFVSFEEETANDKNSERSRDAWCYGTAGVARALFLAGSILKDEEISRWGIRGYDAIYSRPEKVWNLTGPTFCHGYAGLLYLTLLMAKDTQEERYEGYIERILDPLMDCYDTQAPLGYKDIEIKDGIDKAGILDGAAGIALVLISLNTAGESEWNYPFLIS</sequence>
<evidence type="ECO:0008006" key="4">
    <source>
        <dbReference type="Google" id="ProtNLM"/>
    </source>
</evidence>
<dbReference type="SMART" id="SM01260">
    <property type="entry name" value="LANC_like"/>
    <property type="match status" value="1"/>
</dbReference>
<dbReference type="GO" id="GO:0046872">
    <property type="term" value="F:metal ion binding"/>
    <property type="evidence" value="ECO:0007669"/>
    <property type="project" value="UniProtKB-KW"/>
</dbReference>
<protein>
    <recommendedName>
        <fullName evidence="4">Lantibiotic biosynthesis protein</fullName>
    </recommendedName>
</protein>
<dbReference type="GO" id="GO:0031179">
    <property type="term" value="P:peptide modification"/>
    <property type="evidence" value="ECO:0007669"/>
    <property type="project" value="InterPro"/>
</dbReference>
<organism evidence="2 3">
    <name type="scientific">Paenibacillus azoreducens</name>
    <dbReference type="NCBI Taxonomy" id="116718"/>
    <lineage>
        <taxon>Bacteria</taxon>
        <taxon>Bacillati</taxon>
        <taxon>Bacillota</taxon>
        <taxon>Bacilli</taxon>
        <taxon>Bacillales</taxon>
        <taxon>Paenibacillaceae</taxon>
        <taxon>Paenibacillus</taxon>
    </lineage>
</organism>
<dbReference type="SUPFAM" id="SSF158745">
    <property type="entry name" value="LanC-like"/>
    <property type="match status" value="1"/>
</dbReference>